<evidence type="ECO:0000313" key="3">
    <source>
        <dbReference type="Proteomes" id="UP000266327"/>
    </source>
</evidence>
<evidence type="ECO:0000313" key="2">
    <source>
        <dbReference type="EMBL" id="RJG00588.1"/>
    </source>
</evidence>
<comment type="caution">
    <text evidence="2">The sequence shown here is derived from an EMBL/GenBank/DDBJ whole genome shotgun (WGS) entry which is preliminary data.</text>
</comment>
<gene>
    <name evidence="2" type="ORF">D3878_02520</name>
</gene>
<name>A0A3A3FWJ3_9BURK</name>
<dbReference type="AlphaFoldDB" id="A0A3A3FWJ3"/>
<reference evidence="3" key="1">
    <citation type="submission" date="2018-09" db="EMBL/GenBank/DDBJ databases">
        <authorList>
            <person name="Zhu H."/>
        </authorList>
    </citation>
    <scope>NUCLEOTIDE SEQUENCE [LARGE SCALE GENOMIC DNA]</scope>
    <source>
        <strain evidence="3">K1S02-23</strain>
    </source>
</reference>
<keyword evidence="1" id="KW-0812">Transmembrane</keyword>
<keyword evidence="1" id="KW-0472">Membrane</keyword>
<organism evidence="2 3">
    <name type="scientific">Noviherbaspirillum sedimenti</name>
    <dbReference type="NCBI Taxonomy" id="2320865"/>
    <lineage>
        <taxon>Bacteria</taxon>
        <taxon>Pseudomonadati</taxon>
        <taxon>Pseudomonadota</taxon>
        <taxon>Betaproteobacteria</taxon>
        <taxon>Burkholderiales</taxon>
        <taxon>Oxalobacteraceae</taxon>
        <taxon>Noviherbaspirillum</taxon>
    </lineage>
</organism>
<dbReference type="Proteomes" id="UP000266327">
    <property type="component" value="Unassembled WGS sequence"/>
</dbReference>
<sequence length="141" mass="15730">MPPTFTAPKQSSPNYWRLFITITAAVVVGNLASAWITAKIAQHQIALVWNNTAKVINQETQRVQAANQAAMQRSQENAAMQRDQLRAQRSADIHGRSLAKQCADWERASAELKSDTAQAESRRHCANSARYIETGELPRNQ</sequence>
<evidence type="ECO:0000256" key="1">
    <source>
        <dbReference type="SAM" id="Phobius"/>
    </source>
</evidence>
<dbReference type="EMBL" id="QYUQ01000002">
    <property type="protein sequence ID" value="RJG00588.1"/>
    <property type="molecule type" value="Genomic_DNA"/>
</dbReference>
<accession>A0A3A3FWJ3</accession>
<keyword evidence="1" id="KW-1133">Transmembrane helix</keyword>
<feature type="transmembrane region" description="Helical" evidence="1">
    <location>
        <begin position="15"/>
        <end position="36"/>
    </location>
</feature>
<protein>
    <submittedName>
        <fullName evidence="2">Uncharacterized protein</fullName>
    </submittedName>
</protein>
<proteinExistence type="predicted"/>
<keyword evidence="3" id="KW-1185">Reference proteome</keyword>